<evidence type="ECO:0000313" key="1">
    <source>
        <dbReference type="EMBL" id="EDT38683.1"/>
    </source>
</evidence>
<comment type="caution">
    <text evidence="1">The sequence shown here is derived from an EMBL/GenBank/DDBJ whole genome shotgun (WGS) entry which is preliminary data.</text>
</comment>
<name>B1TCL1_9BURK</name>
<sequence length="149" mass="16217">MKPSDRLSLATRIAELRALQLSRERATARQLAAASEAACQRERDMASLLEAIAQAGCTGTESVTLSTDLLRNLAGAFDATRDTWLTAAEHACSAAEKVDAHHSIFERQQQRADAADALVAVARRAARRARDKSDDAQLDAWLSTRRRSA</sequence>
<gene>
    <name evidence="1" type="ORF">BamMEX5DRAFT_5527</name>
</gene>
<evidence type="ECO:0000313" key="2">
    <source>
        <dbReference type="Proteomes" id="UP000004814"/>
    </source>
</evidence>
<dbReference type="AlphaFoldDB" id="B1TCL1"/>
<protein>
    <submittedName>
        <fullName evidence="1">Uncharacterized protein</fullName>
    </submittedName>
</protein>
<organism evidence="1 2">
    <name type="scientific">Burkholderia ambifaria MEX-5</name>
    <dbReference type="NCBI Taxonomy" id="396597"/>
    <lineage>
        <taxon>Bacteria</taxon>
        <taxon>Pseudomonadati</taxon>
        <taxon>Pseudomonadota</taxon>
        <taxon>Betaproteobacteria</taxon>
        <taxon>Burkholderiales</taxon>
        <taxon>Burkholderiaceae</taxon>
        <taxon>Burkholderia</taxon>
        <taxon>Burkholderia cepacia complex</taxon>
    </lineage>
</organism>
<dbReference type="EMBL" id="ABLK01000258">
    <property type="protein sequence ID" value="EDT38683.1"/>
    <property type="molecule type" value="Genomic_DNA"/>
</dbReference>
<dbReference type="PATRIC" id="fig|396597.7.peg.2062"/>
<reference evidence="1 2" key="1">
    <citation type="submission" date="2008-03" db="EMBL/GenBank/DDBJ databases">
        <title>Sequencing of the draft genome and assembly of Burkholderia ambifaria MEX-5.</title>
        <authorList>
            <consortium name="US DOE Joint Genome Institute (JGI-PGF)"/>
            <person name="Copeland A."/>
            <person name="Lucas S."/>
            <person name="Lapidus A."/>
            <person name="Glavina del Rio T."/>
            <person name="Dalin E."/>
            <person name="Tice H."/>
            <person name="Bruce D."/>
            <person name="Goodwin L."/>
            <person name="Pitluck S."/>
            <person name="Larimer F."/>
            <person name="Land M.L."/>
            <person name="Hauser L."/>
            <person name="Tiedje J."/>
            <person name="Richardson P."/>
        </authorList>
    </citation>
    <scope>NUCLEOTIDE SEQUENCE [LARGE SCALE GENOMIC DNA]</scope>
    <source>
        <strain evidence="1 2">MEX-5</strain>
    </source>
</reference>
<accession>B1TCL1</accession>
<proteinExistence type="predicted"/>
<dbReference type="Proteomes" id="UP000004814">
    <property type="component" value="Unassembled WGS sequence"/>
</dbReference>
<dbReference type="RefSeq" id="WP_006761294.1">
    <property type="nucleotide sequence ID" value="NZ_ABLK01000258.1"/>
</dbReference>